<keyword evidence="3" id="KW-1185">Reference proteome</keyword>
<protein>
    <submittedName>
        <fullName evidence="2">Uncharacterized protein</fullName>
    </submittedName>
</protein>
<dbReference type="RefSeq" id="WP_157346855.1">
    <property type="nucleotide sequence ID" value="NZ_WSEK01000005.1"/>
</dbReference>
<dbReference type="Proteomes" id="UP000473525">
    <property type="component" value="Unassembled WGS sequence"/>
</dbReference>
<feature type="compositionally biased region" description="Basic residues" evidence="1">
    <location>
        <begin position="54"/>
        <end position="70"/>
    </location>
</feature>
<evidence type="ECO:0000313" key="3">
    <source>
        <dbReference type="Proteomes" id="UP000473525"/>
    </source>
</evidence>
<reference evidence="2 3" key="1">
    <citation type="submission" date="2019-12" db="EMBL/GenBank/DDBJ databases">
        <authorList>
            <person name="Huq M.A."/>
        </authorList>
    </citation>
    <scope>NUCLEOTIDE SEQUENCE [LARGE SCALE GENOMIC DNA]</scope>
    <source>
        <strain evidence="2 3">MAH-18</strain>
    </source>
</reference>
<organism evidence="2 3">
    <name type="scientific">Nocardioides agri</name>
    <dbReference type="NCBI Taxonomy" id="2682843"/>
    <lineage>
        <taxon>Bacteria</taxon>
        <taxon>Bacillati</taxon>
        <taxon>Actinomycetota</taxon>
        <taxon>Actinomycetes</taxon>
        <taxon>Propionibacteriales</taxon>
        <taxon>Nocardioidaceae</taxon>
        <taxon>Nocardioides</taxon>
    </lineage>
</organism>
<accession>A0A6L6XZH5</accession>
<feature type="region of interest" description="Disordered" evidence="1">
    <location>
        <begin position="22"/>
        <end position="70"/>
    </location>
</feature>
<dbReference type="AlphaFoldDB" id="A0A6L6XZH5"/>
<sequence>MFYVIVFAVVGIALVAIVLRRSDRPRTTVDPAPHHHTGAENASHTEHGSPERKERKRRRAQSQHDRRKRH</sequence>
<evidence type="ECO:0000313" key="2">
    <source>
        <dbReference type="EMBL" id="MVQ51816.1"/>
    </source>
</evidence>
<gene>
    <name evidence="2" type="ORF">GON03_21770</name>
</gene>
<evidence type="ECO:0000256" key="1">
    <source>
        <dbReference type="SAM" id="MobiDB-lite"/>
    </source>
</evidence>
<feature type="compositionally biased region" description="Basic and acidic residues" evidence="1">
    <location>
        <begin position="43"/>
        <end position="53"/>
    </location>
</feature>
<name>A0A6L6XZH5_9ACTN</name>
<dbReference type="EMBL" id="WSEK01000005">
    <property type="protein sequence ID" value="MVQ51816.1"/>
    <property type="molecule type" value="Genomic_DNA"/>
</dbReference>
<comment type="caution">
    <text evidence="2">The sequence shown here is derived from an EMBL/GenBank/DDBJ whole genome shotgun (WGS) entry which is preliminary data.</text>
</comment>
<proteinExistence type="predicted"/>